<gene>
    <name evidence="3" type="ORF">CELE_F35E12.6</name>
    <name evidence="3 5" type="ORF">F35E12.6</name>
</gene>
<dbReference type="KEGG" id="cel:CELE_F35E12.6"/>
<dbReference type="GeneID" id="179866"/>
<dbReference type="AGR" id="WB:WBGene00009430"/>
<sequence>MLCQVSALVFLVTLNVVAAQFSCPTTHITKDNGIFGAIPTGAASMVTVPAGVDCTYFFDIPKGFAVKLETTALYDVSPGDSIRFDYFYISSPAEKRIEFAVNQTLPFHVVSVTGNLQFFATYTYIDMTGYQQVVQPTGTFFNSTLEANKYLTFKSAENEQVAVKYGSLQSGFADSSIYEIFVFDGNDITNAEYLGRFTELYHAPQYAIYSTSNTLTFLNLYRTPSNSMLLANDASVIENYEVYNIMVLDSVNPYSGYMSNYYDDADAYFTVICDGCSSINIKTLIFDSKYKNGAGYLEVAEMSPTQKLPAKLNYPASTSPSNRLPQLISSQMATFHTFNARVTYGIQGVN</sequence>
<evidence type="ECO:0000256" key="1">
    <source>
        <dbReference type="SAM" id="SignalP"/>
    </source>
</evidence>
<dbReference type="InterPro" id="IPR003366">
    <property type="entry name" value="CUB-like_dom"/>
</dbReference>
<dbReference type="RefSeq" id="NP_506401.2">
    <property type="nucleotide sequence ID" value="NM_074000.5"/>
</dbReference>
<dbReference type="Bgee" id="WBGene00009430">
    <property type="expression patterns" value="Expressed in larva and 3 other cell types or tissues"/>
</dbReference>
<dbReference type="PeptideAtlas" id="O02358"/>
<dbReference type="PANTHER" id="PTHR21447:SF8">
    <property type="entry name" value="CUB-LIKE DOMAIN-CONTAINING PROTEIN"/>
    <property type="match status" value="1"/>
</dbReference>
<dbReference type="InParanoid" id="O02358"/>
<dbReference type="GO" id="GO:0045087">
    <property type="term" value="P:innate immune response"/>
    <property type="evidence" value="ECO:0007007"/>
    <property type="project" value="WormBase"/>
</dbReference>
<dbReference type="PaxDb" id="6239-F35E12.6.2"/>
<evidence type="ECO:0000259" key="2">
    <source>
        <dbReference type="Pfam" id="PF02408"/>
    </source>
</evidence>
<feature type="chain" id="PRO_5004156715" evidence="1">
    <location>
        <begin position="20"/>
        <end position="350"/>
    </location>
</feature>
<feature type="signal peptide" evidence="1">
    <location>
        <begin position="1"/>
        <end position="19"/>
    </location>
</feature>
<dbReference type="EMBL" id="BX284605">
    <property type="protein sequence ID" value="CAB04273.2"/>
    <property type="molecule type" value="Genomic_DNA"/>
</dbReference>
<keyword evidence="1" id="KW-0732">Signal</keyword>
<dbReference type="PANTHER" id="PTHR21447">
    <property type="entry name" value="RING-TYPE DOMAIN-CONTAINING PROTEIN-RELATED"/>
    <property type="match status" value="1"/>
</dbReference>
<evidence type="ECO:0007829" key="6">
    <source>
        <dbReference type="PeptideAtlas" id="O02358"/>
    </source>
</evidence>
<feature type="domain" description="CUB-like" evidence="2">
    <location>
        <begin position="18"/>
        <end position="127"/>
    </location>
</feature>
<reference evidence="3 4" key="1">
    <citation type="journal article" date="1998" name="Science">
        <title>Genome sequence of the nematode C. elegans: a platform for investigating biology.</title>
        <authorList>
            <consortium name="The C. elegans sequencing consortium"/>
            <person name="Sulson J.E."/>
            <person name="Waterston R."/>
        </authorList>
    </citation>
    <scope>NUCLEOTIDE SEQUENCE [LARGE SCALE GENOMIC DNA]</scope>
    <source>
        <strain evidence="3 4">Bristol N2</strain>
    </source>
</reference>
<dbReference type="SUPFAM" id="SSF49854">
    <property type="entry name" value="Spermadhesin, CUB domain"/>
    <property type="match status" value="1"/>
</dbReference>
<dbReference type="Pfam" id="PF02408">
    <property type="entry name" value="CUB_2"/>
    <property type="match status" value="1"/>
</dbReference>
<dbReference type="PhylomeDB" id="O02358"/>
<dbReference type="PIR" id="T21767">
    <property type="entry name" value="T21767"/>
</dbReference>
<dbReference type="WormBase" id="F35E12.6">
    <property type="protein sequence ID" value="CE35523"/>
    <property type="gene ID" value="WBGene00009430"/>
</dbReference>
<evidence type="ECO:0000313" key="3">
    <source>
        <dbReference type="EMBL" id="CAB04273.2"/>
    </source>
</evidence>
<dbReference type="STRING" id="6239.F35E12.6.2"/>
<dbReference type="AlphaFoldDB" id="O02358"/>
<name>O02358_CAEEL</name>
<dbReference type="HOGENOM" id="CLU_022349_3_0_1"/>
<dbReference type="Proteomes" id="UP000001940">
    <property type="component" value="Chromosome V"/>
</dbReference>
<organism evidence="3 4">
    <name type="scientific">Caenorhabditis elegans</name>
    <dbReference type="NCBI Taxonomy" id="6239"/>
    <lineage>
        <taxon>Eukaryota</taxon>
        <taxon>Metazoa</taxon>
        <taxon>Ecdysozoa</taxon>
        <taxon>Nematoda</taxon>
        <taxon>Chromadorea</taxon>
        <taxon>Rhabditida</taxon>
        <taxon>Rhabditina</taxon>
        <taxon>Rhabditomorpha</taxon>
        <taxon>Rhabditoidea</taxon>
        <taxon>Rhabditidae</taxon>
        <taxon>Peloderinae</taxon>
        <taxon>Caenorhabditis</taxon>
    </lineage>
</organism>
<dbReference type="UCSC" id="F35E12.6.2">
    <property type="organism name" value="c. elegans"/>
</dbReference>
<dbReference type="OMA" id="MYNIEND"/>
<evidence type="ECO:0000313" key="4">
    <source>
        <dbReference type="Proteomes" id="UP000001940"/>
    </source>
</evidence>
<protein>
    <submittedName>
        <fullName evidence="3">CUB-like domain-containing protein</fullName>
    </submittedName>
</protein>
<dbReference type="eggNOG" id="KOG1216">
    <property type="taxonomic scope" value="Eukaryota"/>
</dbReference>
<dbReference type="InterPro" id="IPR035914">
    <property type="entry name" value="Sperma_CUB_dom_sf"/>
</dbReference>
<accession>O02358</accession>
<keyword evidence="6" id="KW-1267">Proteomics identification</keyword>
<dbReference type="OrthoDB" id="5863902at2759"/>
<proteinExistence type="evidence at protein level"/>
<evidence type="ECO:0000313" key="5">
    <source>
        <dbReference type="WormBase" id="F35E12.6"/>
    </source>
</evidence>
<dbReference type="CTD" id="179866"/>
<dbReference type="IntAct" id="O02358">
    <property type="interactions" value="1"/>
</dbReference>
<keyword evidence="4" id="KW-1185">Reference proteome</keyword>